<sequence>MAQHVVMTVSGTGTNMWDQTPPQPAAVANALPGVANGNSGPFFWQPVGNYPAAAFPMGPSVEDGVQELIRLVNDVYPPGNPVGQGIILLGYSQGAIVVSHFMRDHVVNPGGECHARWPDIVAVATWGNPCRAPGFASGNDFAGWPDPAEVDGVVTGGIAGPDDLQPEVYVPVSKTVKHYWGEFVNTIGNGDDLYADCPVGSNPWTAEFATGVVETNIYNIVQNVTAADIFQIILELVGVIATVGLELIPIIEAIINAGLFVQAGPGAPHYTYDIAPIANFIALAGAETQPYASSGNRA</sequence>
<name>A0ABU5Y1Y5_9MYCO</name>
<dbReference type="Gene3D" id="3.40.50.1820">
    <property type="entry name" value="alpha/beta hydrolase"/>
    <property type="match status" value="1"/>
</dbReference>
<protein>
    <submittedName>
        <fullName evidence="1">PE-PPE domain-containing protein</fullName>
    </submittedName>
</protein>
<dbReference type="InterPro" id="IPR029058">
    <property type="entry name" value="AB_hydrolase_fold"/>
</dbReference>
<reference evidence="1 2" key="1">
    <citation type="submission" date="2023-12" db="EMBL/GenBank/DDBJ databases">
        <title>Description of new species of Mycobacterium terrae complex isolated from sewage at the Sao Paulo Zoological Park Foundation in Brazil.</title>
        <authorList>
            <person name="Romagnoli C.L."/>
            <person name="Conceicao E.C."/>
            <person name="Machado E."/>
            <person name="Barreto L.B.P.F."/>
            <person name="Sharma A."/>
            <person name="Silva N.M."/>
            <person name="Marques L.E."/>
            <person name="Juliana M.A."/>
            <person name="Lourenco M.C.S."/>
            <person name="Digiampietri L.A."/>
            <person name="Suffys P.N."/>
            <person name="Viana-Niero C."/>
        </authorList>
    </citation>
    <scope>NUCLEOTIDE SEQUENCE [LARGE SCALE GENOMIC DNA]</scope>
    <source>
        <strain evidence="1 2">MYC340</strain>
    </source>
</reference>
<dbReference type="EMBL" id="JAYJJU010000026">
    <property type="protein sequence ID" value="MEB3034072.1"/>
    <property type="molecule type" value="Genomic_DNA"/>
</dbReference>
<dbReference type="Proteomes" id="UP001298593">
    <property type="component" value="Unassembled WGS sequence"/>
</dbReference>
<comment type="caution">
    <text evidence="1">The sequence shown here is derived from an EMBL/GenBank/DDBJ whole genome shotgun (WGS) entry which is preliminary data.</text>
</comment>
<dbReference type="RefSeq" id="WP_224972949.1">
    <property type="nucleotide sequence ID" value="NZ_JAYJJU010000026.1"/>
</dbReference>
<accession>A0ABU5Y1Y5</accession>
<organism evidence="1 2">
    <name type="scientific">[Mycobacterium] nativiensis</name>
    <dbReference type="NCBI Taxonomy" id="2855503"/>
    <lineage>
        <taxon>Bacteria</taxon>
        <taxon>Bacillati</taxon>
        <taxon>Actinomycetota</taxon>
        <taxon>Actinomycetes</taxon>
        <taxon>Mycobacteriales</taxon>
        <taxon>Mycobacteriaceae</taxon>
        <taxon>Mycolicibacter</taxon>
    </lineage>
</organism>
<evidence type="ECO:0000313" key="2">
    <source>
        <dbReference type="Proteomes" id="UP001298593"/>
    </source>
</evidence>
<dbReference type="SUPFAM" id="SSF53474">
    <property type="entry name" value="alpha/beta-Hydrolases"/>
    <property type="match status" value="1"/>
</dbReference>
<evidence type="ECO:0000313" key="1">
    <source>
        <dbReference type="EMBL" id="MEB3034072.1"/>
    </source>
</evidence>
<dbReference type="Gene3D" id="1.10.10.1120">
    <property type="entry name" value="Lysin B, C-terminal linker domain"/>
    <property type="match status" value="1"/>
</dbReference>
<proteinExistence type="predicted"/>
<gene>
    <name evidence="1" type="ORF">KV113_21270</name>
</gene>
<keyword evidence="2" id="KW-1185">Reference proteome</keyword>
<dbReference type="InterPro" id="IPR041855">
    <property type="entry name" value="Lysin_B_C_ter"/>
</dbReference>